<dbReference type="AlphaFoldDB" id="A0A2S4VT48"/>
<reference evidence="1 2" key="1">
    <citation type="submission" date="2017-12" db="EMBL/GenBank/DDBJ databases">
        <title>Gene loss provides genomic basis for host adaptation in cereal stripe rust fungi.</title>
        <authorList>
            <person name="Xia C."/>
        </authorList>
    </citation>
    <scope>NUCLEOTIDE SEQUENCE [LARGE SCALE GENOMIC DNA]</scope>
    <source>
        <strain evidence="1 2">93TX-2</strain>
    </source>
</reference>
<dbReference type="EMBL" id="PKSM01000102">
    <property type="protein sequence ID" value="POW12687.1"/>
    <property type="molecule type" value="Genomic_DNA"/>
</dbReference>
<proteinExistence type="predicted"/>
<name>A0A2S4VT48_9BASI</name>
<reference evidence="2" key="3">
    <citation type="journal article" date="2018" name="Mol. Plant Microbe Interact.">
        <title>Genome sequence resources for the wheat stripe rust pathogen (Puccinia striiformis f. sp. tritici) and the barley stripe rust pathogen (Puccinia striiformis f. sp. hordei).</title>
        <authorList>
            <person name="Xia C."/>
            <person name="Wang M."/>
            <person name="Yin C."/>
            <person name="Cornejo O.E."/>
            <person name="Hulbert S.H."/>
            <person name="Chen X."/>
        </authorList>
    </citation>
    <scope>NUCLEOTIDE SEQUENCE [LARGE SCALE GENOMIC DNA]</scope>
    <source>
        <strain evidence="2">93TX-2</strain>
    </source>
</reference>
<dbReference type="VEuPathDB" id="FungiDB:PSTT_12648"/>
<dbReference type="PANTHER" id="PTHR33069:SF3">
    <property type="entry name" value="DYNEIN HEAVY CHAIN TAIL DOMAIN-CONTAINING PROTEIN"/>
    <property type="match status" value="1"/>
</dbReference>
<reference evidence="2" key="2">
    <citation type="journal article" date="2018" name="BMC Genomics">
        <title>Genomic insights into host adaptation between the wheat stripe rust pathogen (Puccinia striiformis f. sp. tritici) and the barley stripe rust pathogen (Puccinia striiformis f. sp. hordei).</title>
        <authorList>
            <person name="Xia C."/>
            <person name="Wang M."/>
            <person name="Yin C."/>
            <person name="Cornejo O.E."/>
            <person name="Hulbert S.H."/>
            <person name="Chen X."/>
        </authorList>
    </citation>
    <scope>NUCLEOTIDE SEQUENCE [LARGE SCALE GENOMIC DNA]</scope>
    <source>
        <strain evidence="2">93TX-2</strain>
    </source>
</reference>
<evidence type="ECO:0000313" key="1">
    <source>
        <dbReference type="EMBL" id="POW12687.1"/>
    </source>
</evidence>
<dbReference type="VEuPathDB" id="FungiDB:PSHT_08027"/>
<dbReference type="OrthoDB" id="2500395at2759"/>
<accession>A0A2S4VT48</accession>
<sequence length="775" mass="88030">MLGTRENAISGLVDSFSSLGNEDSPEAIKLYQASVAQELRRLINNYHSVWERIHNRPDPHALFNEVNQNDLLDALKSKPTCEIEKGVENLSKLEITLEEIKFAIACIVPDLDPHEVTDDKHFKNVKQVLCCRLSIRIYAVTGHVCELLRISCMIIEESGYVFDTTPQKRTEWLTMRDSCSDAIDQALEFMQKSELSLIQEGWNSDLDKINNSLEQFLAFLHQQEPLTEEQSILVGREVGDQSLSKTTISAIATLKLSRLFLAKLLKLSSDKENINMVTNLSSRELNILPRVTMSLSESIEKLVNSLCGNFDNELDDVLVIQNSIGNIIGAPKILFEMIEYVFVPVVHQVDQPSPKIYYQALFYQWNSAHQSITRSFVDSFSSLGNEHSPKDLKLYQNSVAQELRRLITNYRCIWDGIRNRPDPLTLFNKVNTRTELLDALKSKSLPTLRSQVISLYNALENPCDHQSKPRKKLKKVMKILSNLETTLEEIKFATACIIPDLDPHEVRHDQDFKTVKQLRCRSLSLKIYVVTAHVCEVFRLSCIIIEASGYAFHTTPQKRTEWLAMRDSCSGAIDKALKLMQKSELTVIQEGWKSDIDKINNSLKQFLEFIHQQDRLTKEQSISVGQEVGDQSLSKGTISAIATLKLTRLFLAKLLKLSTDKENFSMVTNLSSRELNSFARVTTTLSISIEKVVNAICGSVDNEMNDALLIQKSASNILAAPKLLFNMIEYVFVPVVHQVDQPSPKIYYRAWFYQWNSVHHSIALSFGDALGFTFI</sequence>
<protein>
    <submittedName>
        <fullName evidence="1">Uncharacterized protein</fullName>
    </submittedName>
</protein>
<comment type="caution">
    <text evidence="1">The sequence shown here is derived from an EMBL/GenBank/DDBJ whole genome shotgun (WGS) entry which is preliminary data.</text>
</comment>
<organism evidence="1 2">
    <name type="scientific">Puccinia striiformis</name>
    <dbReference type="NCBI Taxonomy" id="27350"/>
    <lineage>
        <taxon>Eukaryota</taxon>
        <taxon>Fungi</taxon>
        <taxon>Dikarya</taxon>
        <taxon>Basidiomycota</taxon>
        <taxon>Pucciniomycotina</taxon>
        <taxon>Pucciniomycetes</taxon>
        <taxon>Pucciniales</taxon>
        <taxon>Pucciniaceae</taxon>
        <taxon>Puccinia</taxon>
    </lineage>
</organism>
<dbReference type="Proteomes" id="UP000238274">
    <property type="component" value="Unassembled WGS sequence"/>
</dbReference>
<dbReference type="PANTHER" id="PTHR33069">
    <property type="entry name" value="CHROMOSOME 7, WHOLE GENOME SHOTGUN SEQUENCE-RELATED"/>
    <property type="match status" value="1"/>
</dbReference>
<gene>
    <name evidence="1" type="ORF">PSHT_08027</name>
</gene>
<dbReference type="VEuPathDB" id="FungiDB:PSTT_12646"/>
<keyword evidence="2" id="KW-1185">Reference proteome</keyword>
<evidence type="ECO:0000313" key="2">
    <source>
        <dbReference type="Proteomes" id="UP000238274"/>
    </source>
</evidence>